<comment type="caution">
    <text evidence="2">The sequence shown here is derived from an EMBL/GenBank/DDBJ whole genome shotgun (WGS) entry which is preliminary data.</text>
</comment>
<evidence type="ECO:0000256" key="1">
    <source>
        <dbReference type="SAM" id="MobiDB-lite"/>
    </source>
</evidence>
<feature type="region of interest" description="Disordered" evidence="1">
    <location>
        <begin position="867"/>
        <end position="891"/>
    </location>
</feature>
<accession>A0ABQ5KRW8</accession>
<dbReference type="Proteomes" id="UP001057375">
    <property type="component" value="Unassembled WGS sequence"/>
</dbReference>
<feature type="compositionally biased region" description="Polar residues" evidence="1">
    <location>
        <begin position="873"/>
        <end position="882"/>
    </location>
</feature>
<protein>
    <submittedName>
        <fullName evidence="2">Uncharacterized protein</fullName>
    </submittedName>
</protein>
<keyword evidence="3" id="KW-1185">Reference proteome</keyword>
<organism evidence="2 3">
    <name type="scientific">Aduncisulcus paluster</name>
    <dbReference type="NCBI Taxonomy" id="2918883"/>
    <lineage>
        <taxon>Eukaryota</taxon>
        <taxon>Metamonada</taxon>
        <taxon>Carpediemonas-like organisms</taxon>
        <taxon>Aduncisulcus</taxon>
    </lineage>
</organism>
<reference evidence="2" key="1">
    <citation type="submission" date="2022-03" db="EMBL/GenBank/DDBJ databases">
        <title>Draft genome sequence of Aduncisulcus paluster, a free-living microaerophilic Fornicata.</title>
        <authorList>
            <person name="Yuyama I."/>
            <person name="Kume K."/>
            <person name="Tamura T."/>
            <person name="Inagaki Y."/>
            <person name="Hashimoto T."/>
        </authorList>
    </citation>
    <scope>NUCLEOTIDE SEQUENCE</scope>
    <source>
        <strain evidence="2">NY0171</strain>
    </source>
</reference>
<proteinExistence type="predicted"/>
<dbReference type="InterPro" id="IPR016024">
    <property type="entry name" value="ARM-type_fold"/>
</dbReference>
<evidence type="ECO:0000313" key="2">
    <source>
        <dbReference type="EMBL" id="GKT35210.1"/>
    </source>
</evidence>
<name>A0ABQ5KRW8_9EUKA</name>
<dbReference type="SUPFAM" id="SSF48371">
    <property type="entry name" value="ARM repeat"/>
    <property type="match status" value="1"/>
</dbReference>
<gene>
    <name evidence="2" type="ORF">ADUPG1_008414</name>
</gene>
<sequence length="1003" mass="116856">MLSEIPSIVPQLSPKFDDEMYWCMKNGGWRNYYSRYLGNCFASLKKWKELIDFIEKCADSESTAELFDEHRDEILSVFLEYQSESEIEEHKREIILCAQCLELFVRHVISGNEIYLPNSDLNDLIDIFIDHLSRVEQVLEGDVDEEYCRICAGYTFKVEYKLDSFLPKISSTFHRILERGSDKKLRDEVTQNLLITLKNISISPTSSARYSILTLIKPYIRDWLRIYNDSECYGHWMIILSKNTLSSDDETPDKSLCSEAWPLFHPVLDVVKREFVGDKIVEDNHEWVLRFFSNLCCDSLHSLEIFDNIKELLDEWFETIKRKEYQWGITLWSNFISVFSTIPSLFPQICPKFDANMEWCKNNGALWGDYSRYLSNSSPSCHNLIELLNLIRHCPDSTSTSKLYYEYKHQLLSEFLSRESNCDIEEHQREIILCVQCLDEFVRHIISGNEIYLPNSDLNDLIDTFIDHLSRVEQVLEGDIDEDYCRICVSYSFKVEDKRDSFLPKISPTFHRILERGSKEKLGGNVARDLLATLVNISYSPSSSTRSSILTLIKPYIGGWLRIYNDSKCYGEWMFILSHITLSSDSSGDETPDKSLCSEAWPLFHPVLDVVKREFVGDKIVEDDHEKVLLFFSNLCCDPLHALEIYDNVKDLLDVWFTVIKKKKHKWGIKPWPQLISMFSTVPSLVHCISPKYDVKMMKSWFFDRYFSNISSYIASSCLSKLLHSIPPVSLIPSIETSLCPEKDGYSYASHVCCQMSVETDADFINCDVFNYRFSTSRMSVEIDDDFSNWRFYNLNKTSVVNIITKKEMTDQQIIQRGRLCFGTKDEHPDDVGKRRFSSLGIEEPSHTLSSMMGTMKKGSINSHIHDKMLDGPSSQKKQSTLMGKKQEAEEEKNSIISFEHNYRIKHSSIIQYTPPQHLLVKMPFDEERSLRQSVYDFVEHTGGGVESLFDHEMCNVSFEGYDQESWREEMEILEEEEEEKGEEEEVDGHFTGDFDQYMDFFF</sequence>
<dbReference type="EMBL" id="BQXS01010944">
    <property type="protein sequence ID" value="GKT35210.1"/>
    <property type="molecule type" value="Genomic_DNA"/>
</dbReference>
<evidence type="ECO:0000313" key="3">
    <source>
        <dbReference type="Proteomes" id="UP001057375"/>
    </source>
</evidence>